<keyword evidence="2 7" id="KW-0378">Hydrolase</keyword>
<dbReference type="GO" id="GO:0003724">
    <property type="term" value="F:RNA helicase activity"/>
    <property type="evidence" value="ECO:0007669"/>
    <property type="project" value="InterPro"/>
</dbReference>
<dbReference type="SMART" id="SM00487">
    <property type="entry name" value="DEXDc"/>
    <property type="match status" value="1"/>
</dbReference>
<proteinExistence type="inferred from homology"/>
<dbReference type="PROSITE" id="PS51195">
    <property type="entry name" value="Q_MOTIF"/>
    <property type="match status" value="1"/>
</dbReference>
<dbReference type="CDD" id="cd18787">
    <property type="entry name" value="SF2_C_DEAD"/>
    <property type="match status" value="1"/>
</dbReference>
<dbReference type="InterPro" id="IPR000629">
    <property type="entry name" value="RNA-helicase_DEAD-box_CS"/>
</dbReference>
<keyword evidence="1 7" id="KW-0547">Nucleotide-binding</keyword>
<dbReference type="SMART" id="SM00490">
    <property type="entry name" value="HELICc"/>
    <property type="match status" value="1"/>
</dbReference>
<dbReference type="InterPro" id="IPR050079">
    <property type="entry name" value="DEAD_box_RNA_helicase"/>
</dbReference>
<feature type="domain" description="Helicase C-terminal" evidence="10">
    <location>
        <begin position="233"/>
        <end position="385"/>
    </location>
</feature>
<evidence type="ECO:0000256" key="4">
    <source>
        <dbReference type="ARBA" id="ARBA00022840"/>
    </source>
</evidence>
<dbReference type="GO" id="GO:0003676">
    <property type="term" value="F:nucleic acid binding"/>
    <property type="evidence" value="ECO:0007669"/>
    <property type="project" value="InterPro"/>
</dbReference>
<dbReference type="Proteomes" id="UP000592294">
    <property type="component" value="Unassembled WGS sequence"/>
</dbReference>
<dbReference type="PANTHER" id="PTHR47959:SF3">
    <property type="entry name" value="ATP-DEPENDENT RNA HELICASE SRMB"/>
    <property type="match status" value="1"/>
</dbReference>
<dbReference type="InterPro" id="IPR011545">
    <property type="entry name" value="DEAD/DEAH_box_helicase_dom"/>
</dbReference>
<dbReference type="PROSITE" id="PS51194">
    <property type="entry name" value="HELICASE_CTER"/>
    <property type="match status" value="1"/>
</dbReference>
<dbReference type="RefSeq" id="WP_176978162.1">
    <property type="nucleotide sequence ID" value="NZ_JABZEO010000023.1"/>
</dbReference>
<dbReference type="EMBL" id="JABZEO010000023">
    <property type="protein sequence ID" value="NVZ11464.1"/>
    <property type="molecule type" value="Genomic_DNA"/>
</dbReference>
<dbReference type="CDD" id="cd00268">
    <property type="entry name" value="DEADc"/>
    <property type="match status" value="1"/>
</dbReference>
<organism evidence="12 13">
    <name type="scientific">Allochromatium humboldtianum</name>
    <dbReference type="NCBI Taxonomy" id="504901"/>
    <lineage>
        <taxon>Bacteria</taxon>
        <taxon>Pseudomonadati</taxon>
        <taxon>Pseudomonadota</taxon>
        <taxon>Gammaproteobacteria</taxon>
        <taxon>Chromatiales</taxon>
        <taxon>Chromatiaceae</taxon>
        <taxon>Allochromatium</taxon>
    </lineage>
</organism>
<feature type="compositionally biased region" description="Basic and acidic residues" evidence="8">
    <location>
        <begin position="444"/>
        <end position="454"/>
    </location>
</feature>
<evidence type="ECO:0000256" key="8">
    <source>
        <dbReference type="SAM" id="MobiDB-lite"/>
    </source>
</evidence>
<dbReference type="InterPro" id="IPR027417">
    <property type="entry name" value="P-loop_NTPase"/>
</dbReference>
<gene>
    <name evidence="12" type="ORF">HW932_19630</name>
</gene>
<reference evidence="12 13" key="1">
    <citation type="submission" date="2020-06" db="EMBL/GenBank/DDBJ databases">
        <title>Whole-genome sequence of Allochromatium humboldtianum DSM 21881, type strain.</title>
        <authorList>
            <person name="Kyndt J.A."/>
            <person name="Meyer T.E."/>
        </authorList>
    </citation>
    <scope>NUCLEOTIDE SEQUENCE [LARGE SCALE GENOMIC DNA]</scope>
    <source>
        <strain evidence="12 13">DSM 21881</strain>
    </source>
</reference>
<protein>
    <submittedName>
        <fullName evidence="12">DEAD/DEAH box helicase</fullName>
    </submittedName>
</protein>
<dbReference type="InterPro" id="IPR014001">
    <property type="entry name" value="Helicase_ATP-bd"/>
</dbReference>
<name>A0A850RBS2_9GAMM</name>
<evidence type="ECO:0000256" key="2">
    <source>
        <dbReference type="ARBA" id="ARBA00022801"/>
    </source>
</evidence>
<dbReference type="InterPro" id="IPR044742">
    <property type="entry name" value="DEAD/DEAH_RhlB"/>
</dbReference>
<evidence type="ECO:0000256" key="1">
    <source>
        <dbReference type="ARBA" id="ARBA00022741"/>
    </source>
</evidence>
<evidence type="ECO:0000259" key="10">
    <source>
        <dbReference type="PROSITE" id="PS51194"/>
    </source>
</evidence>
<evidence type="ECO:0000313" key="12">
    <source>
        <dbReference type="EMBL" id="NVZ11464.1"/>
    </source>
</evidence>
<feature type="domain" description="DEAD-box RNA helicase Q" evidence="11">
    <location>
        <begin position="3"/>
        <end position="31"/>
    </location>
</feature>
<dbReference type="InterPro" id="IPR001650">
    <property type="entry name" value="Helicase_C-like"/>
</dbReference>
<evidence type="ECO:0000313" key="13">
    <source>
        <dbReference type="Proteomes" id="UP000592294"/>
    </source>
</evidence>
<dbReference type="GO" id="GO:0005829">
    <property type="term" value="C:cytosol"/>
    <property type="evidence" value="ECO:0007669"/>
    <property type="project" value="TreeGrafter"/>
</dbReference>
<feature type="domain" description="Helicase ATP-binding" evidence="9">
    <location>
        <begin position="34"/>
        <end position="207"/>
    </location>
</feature>
<dbReference type="SUPFAM" id="SSF52540">
    <property type="entry name" value="P-loop containing nucleoside triphosphate hydrolases"/>
    <property type="match status" value="1"/>
</dbReference>
<dbReference type="Pfam" id="PF00270">
    <property type="entry name" value="DEAD"/>
    <property type="match status" value="1"/>
</dbReference>
<dbReference type="Pfam" id="PF00271">
    <property type="entry name" value="Helicase_C"/>
    <property type="match status" value="1"/>
</dbReference>
<comment type="caution">
    <text evidence="12">The sequence shown here is derived from an EMBL/GenBank/DDBJ whole genome shotgun (WGS) entry which is preliminary data.</text>
</comment>
<feature type="region of interest" description="Disordered" evidence="8">
    <location>
        <begin position="378"/>
        <end position="454"/>
    </location>
</feature>
<evidence type="ECO:0000256" key="5">
    <source>
        <dbReference type="ARBA" id="ARBA00038437"/>
    </source>
</evidence>
<dbReference type="GO" id="GO:0005524">
    <property type="term" value="F:ATP binding"/>
    <property type="evidence" value="ECO:0007669"/>
    <property type="project" value="UniProtKB-KW"/>
</dbReference>
<evidence type="ECO:0000259" key="11">
    <source>
        <dbReference type="PROSITE" id="PS51195"/>
    </source>
</evidence>
<sequence length="454" mass="50833">MNTHFSEFLLPDALMRGLANEGYTTPTPVQAQVIPLAMDGVDLLVSAATGSGKTAAFLLPIMQRFIDVPRHDGSTRALILVPTRELARQIHIHFMRLGSYTRLTSGVITGGESKAHQIATLRKNPEILVSTPGRLLEFLETGQADLSDLEFLVLDEADRMLDMGFADDVLAIIRYSRPERQSLLFSATLEQRGLSRITERLLRDPQRVDVDPVRQQHPDIAHWMFLSDGLEHKQQQLLWLLRNETYEKALIFTNTREGAVALGNFLQGQQQRVAVLHGELDQRERNRVMGLLHSGRVNTLIATDLAARGLDVPGVQRVFNFDLPRRGDDYLHRTGRTGRAGEAGVAISLVGPPEWNRMESIARYLNLTFEPREIEGLKSNFKGPTKRKKPSKPAATSGKRKAAAAAEEKPRKKERLRDRKNIGKRRVPTSLKAQEAGHAPLTRRAREDAKPDAD</sequence>
<accession>A0A850RBS2</accession>
<comment type="similarity">
    <text evidence="5 7">Belongs to the DEAD box helicase family.</text>
</comment>
<dbReference type="InterPro" id="IPR014014">
    <property type="entry name" value="RNA_helicase_DEAD_Q_motif"/>
</dbReference>
<evidence type="ECO:0000256" key="6">
    <source>
        <dbReference type="PROSITE-ProRule" id="PRU00552"/>
    </source>
</evidence>
<feature type="short sequence motif" description="Q motif" evidence="6">
    <location>
        <begin position="3"/>
        <end position="31"/>
    </location>
</feature>
<dbReference type="AlphaFoldDB" id="A0A850RBS2"/>
<keyword evidence="4 7" id="KW-0067">ATP-binding</keyword>
<feature type="compositionally biased region" description="Basic and acidic residues" evidence="8">
    <location>
        <begin position="406"/>
        <end position="421"/>
    </location>
</feature>
<dbReference type="GO" id="GO:0016787">
    <property type="term" value="F:hydrolase activity"/>
    <property type="evidence" value="ECO:0007669"/>
    <property type="project" value="UniProtKB-KW"/>
</dbReference>
<dbReference type="PANTHER" id="PTHR47959">
    <property type="entry name" value="ATP-DEPENDENT RNA HELICASE RHLE-RELATED"/>
    <property type="match status" value="1"/>
</dbReference>
<keyword evidence="13" id="KW-1185">Reference proteome</keyword>
<evidence type="ECO:0000259" key="9">
    <source>
        <dbReference type="PROSITE" id="PS51192"/>
    </source>
</evidence>
<keyword evidence="3 7" id="KW-0347">Helicase</keyword>
<dbReference type="PROSITE" id="PS51192">
    <property type="entry name" value="HELICASE_ATP_BIND_1"/>
    <property type="match status" value="1"/>
</dbReference>
<dbReference type="Gene3D" id="3.40.50.300">
    <property type="entry name" value="P-loop containing nucleotide triphosphate hydrolases"/>
    <property type="match status" value="2"/>
</dbReference>
<evidence type="ECO:0000256" key="7">
    <source>
        <dbReference type="RuleBase" id="RU000492"/>
    </source>
</evidence>
<dbReference type="PROSITE" id="PS00039">
    <property type="entry name" value="DEAD_ATP_HELICASE"/>
    <property type="match status" value="1"/>
</dbReference>
<evidence type="ECO:0000256" key="3">
    <source>
        <dbReference type="ARBA" id="ARBA00022806"/>
    </source>
</evidence>